<feature type="domain" description="DUF1588" evidence="3">
    <location>
        <begin position="344"/>
        <end position="440"/>
    </location>
</feature>
<dbReference type="InterPro" id="IPR013042">
    <property type="entry name" value="DUF1592"/>
</dbReference>
<evidence type="ECO:0000259" key="5">
    <source>
        <dbReference type="Pfam" id="PF07637"/>
    </source>
</evidence>
<evidence type="ECO:0000259" key="3">
    <source>
        <dbReference type="Pfam" id="PF07627"/>
    </source>
</evidence>
<dbReference type="InterPro" id="IPR013036">
    <property type="entry name" value="DUF1587"/>
</dbReference>
<dbReference type="InterPro" id="IPR011478">
    <property type="entry name" value="DUF1585"/>
</dbReference>
<dbReference type="RefSeq" id="WP_236983950.1">
    <property type="nucleotide sequence ID" value="NZ_AP023086.1"/>
</dbReference>
<dbReference type="Pfam" id="PF07624">
    <property type="entry name" value="PSD2"/>
    <property type="match status" value="1"/>
</dbReference>
<keyword evidence="7" id="KW-1185">Reference proteome</keyword>
<feature type="domain" description="DUF1592" evidence="4">
    <location>
        <begin position="202"/>
        <end position="330"/>
    </location>
</feature>
<name>A0AAN2BLJ1_9GAMM</name>
<accession>A0AAN2BLJ1</accession>
<gene>
    <name evidence="6" type="ORF">MARGE09_P3262</name>
</gene>
<reference evidence="6 7" key="1">
    <citation type="journal article" date="2022" name="IScience">
        <title>An ultrasensitive nanofiber-based assay for enzymatic hydrolysis and deep-sea microbial degradation of cellulose.</title>
        <authorList>
            <person name="Tsudome M."/>
            <person name="Tachioka M."/>
            <person name="Miyazaki M."/>
            <person name="Uchimura K."/>
            <person name="Tsuda M."/>
            <person name="Takaki Y."/>
            <person name="Deguchi S."/>
        </authorList>
    </citation>
    <scope>NUCLEOTIDE SEQUENCE [LARGE SCALE GENOMIC DNA]</scope>
    <source>
        <strain evidence="6 7">GE09</strain>
    </source>
</reference>
<dbReference type="Proteomes" id="UP001320119">
    <property type="component" value="Chromosome"/>
</dbReference>
<dbReference type="AlphaFoldDB" id="A0AAN2BLJ1"/>
<organism evidence="6 7">
    <name type="scientific">Marinagarivorans cellulosilyticus</name>
    <dbReference type="NCBI Taxonomy" id="2721545"/>
    <lineage>
        <taxon>Bacteria</taxon>
        <taxon>Pseudomonadati</taxon>
        <taxon>Pseudomonadota</taxon>
        <taxon>Gammaproteobacteria</taxon>
        <taxon>Cellvibrionales</taxon>
        <taxon>Cellvibrionaceae</taxon>
        <taxon>Marinagarivorans</taxon>
    </lineage>
</organism>
<dbReference type="PROSITE" id="PS51257">
    <property type="entry name" value="PROKAR_LIPOPROTEIN"/>
    <property type="match status" value="1"/>
</dbReference>
<evidence type="ECO:0000313" key="7">
    <source>
        <dbReference type="Proteomes" id="UP001320119"/>
    </source>
</evidence>
<feature type="domain" description="DUF1595" evidence="5">
    <location>
        <begin position="131"/>
        <end position="191"/>
    </location>
</feature>
<evidence type="ECO:0000259" key="4">
    <source>
        <dbReference type="Pfam" id="PF07631"/>
    </source>
</evidence>
<dbReference type="InterPro" id="IPR013039">
    <property type="entry name" value="DUF1588"/>
</dbReference>
<evidence type="ECO:0000259" key="1">
    <source>
        <dbReference type="Pfam" id="PF07624"/>
    </source>
</evidence>
<feature type="domain" description="DUF1585" evidence="1">
    <location>
        <begin position="461"/>
        <end position="529"/>
    </location>
</feature>
<sequence>MKNNCALIILAGLLITACGGETLPPQNELPDPLTRDGECSNAIAVTPTRLRRLTHREYDNAVRDLLDTPIKLADDFPSDIPAAGFASNRGDPLAELGAEKLLLAAEQHADNAMQQLDALLPCTPTNRNKSCALQFINNLGRQAFRRTLTSQEADELGTLFDWAAAQEDLEYGIRAAIEYILQSPNFLYQLELTHTVQSTAKLTGLSIASRLAAMLWQSIPDAQLLQAAENGELDTPEGIVAQTKRMLAHDKGRDGVIEFFNQWLDIEKLGTLEKDPTLFPEFTPALRTAMWEETTTFVDYVVRHGDGLLSTLFTSNLALAKEPLASLYGIDASSAFEAIDASVRSGVLTHPSFLAVHAHGDQTSPVKRGVFVRDRLICAPLPEAPANVNTNPPAVDPSATTRERFSQHRDNPACAGCHNIIDPLGFAFEHFDAMGRYRTMEGPLPVDASGEIVGTVDMDGPFDGAHELNQIFAHSVQARDCMATQWLRYAIREHETSADACSLQQAKRALAKNGNIQDLIFAVVQSDAFRYKSTGESQ</sequence>
<proteinExistence type="predicted"/>
<dbReference type="Pfam" id="PF07627">
    <property type="entry name" value="PSCyt3"/>
    <property type="match status" value="1"/>
</dbReference>
<dbReference type="Pfam" id="PF07631">
    <property type="entry name" value="PSD4"/>
    <property type="match status" value="1"/>
</dbReference>
<protein>
    <recommendedName>
        <fullName evidence="8">DUF1592 domain-containing protein</fullName>
    </recommendedName>
</protein>
<feature type="domain" description="DUF1587" evidence="2">
    <location>
        <begin position="51"/>
        <end position="113"/>
    </location>
</feature>
<dbReference type="Pfam" id="PF07626">
    <property type="entry name" value="PSD3"/>
    <property type="match status" value="1"/>
</dbReference>
<evidence type="ECO:0000259" key="2">
    <source>
        <dbReference type="Pfam" id="PF07626"/>
    </source>
</evidence>
<evidence type="ECO:0008006" key="8">
    <source>
        <dbReference type="Google" id="ProtNLM"/>
    </source>
</evidence>
<dbReference type="InterPro" id="IPR013043">
    <property type="entry name" value="DUF1595"/>
</dbReference>
<evidence type="ECO:0000313" key="6">
    <source>
        <dbReference type="EMBL" id="BCD99061.1"/>
    </source>
</evidence>
<dbReference type="Pfam" id="PF07637">
    <property type="entry name" value="PSD5"/>
    <property type="match status" value="1"/>
</dbReference>
<dbReference type="EMBL" id="AP023086">
    <property type="protein sequence ID" value="BCD99061.1"/>
    <property type="molecule type" value="Genomic_DNA"/>
</dbReference>
<dbReference type="KEGG" id="marq:MARGE09_P3262"/>